<protein>
    <recommendedName>
        <fullName evidence="4">ABC transporter permease</fullName>
    </recommendedName>
</protein>
<dbReference type="AlphaFoldDB" id="A0A3N0EAL4"/>
<dbReference type="GO" id="GO:0005886">
    <property type="term" value="C:plasma membrane"/>
    <property type="evidence" value="ECO:0007669"/>
    <property type="project" value="UniProtKB-SubCell"/>
</dbReference>
<keyword evidence="1" id="KW-0812">Transmembrane</keyword>
<feature type="transmembrane region" description="Helical" evidence="1">
    <location>
        <begin position="16"/>
        <end position="35"/>
    </location>
</feature>
<evidence type="ECO:0008006" key="4">
    <source>
        <dbReference type="Google" id="ProtNLM"/>
    </source>
</evidence>
<keyword evidence="1" id="KW-0472">Membrane</keyword>
<keyword evidence="1" id="KW-1133">Transmembrane helix</keyword>
<proteinExistence type="predicted"/>
<dbReference type="RefSeq" id="WP_123201229.1">
    <property type="nucleotide sequence ID" value="NZ_RJMB01000009.1"/>
</dbReference>
<dbReference type="Pfam" id="PF12679">
    <property type="entry name" value="ABC2_membrane_2"/>
    <property type="match status" value="1"/>
</dbReference>
<feature type="transmembrane region" description="Helical" evidence="1">
    <location>
        <begin position="124"/>
        <end position="145"/>
    </location>
</feature>
<dbReference type="PANTHER" id="PTHR37305">
    <property type="entry name" value="INTEGRAL MEMBRANE PROTEIN-RELATED"/>
    <property type="match status" value="1"/>
</dbReference>
<gene>
    <name evidence="2" type="ORF">EFW17_10865</name>
</gene>
<dbReference type="EMBL" id="RJMB01000009">
    <property type="protein sequence ID" value="RNL84789.1"/>
    <property type="molecule type" value="Genomic_DNA"/>
</dbReference>
<dbReference type="OrthoDB" id="3686802at2"/>
<organism evidence="2 3">
    <name type="scientific">Halostreptopolyspora alba</name>
    <dbReference type="NCBI Taxonomy" id="2487137"/>
    <lineage>
        <taxon>Bacteria</taxon>
        <taxon>Bacillati</taxon>
        <taxon>Actinomycetota</taxon>
        <taxon>Actinomycetes</taxon>
        <taxon>Streptosporangiales</taxon>
        <taxon>Nocardiopsidaceae</taxon>
        <taxon>Halostreptopolyspora</taxon>
    </lineage>
</organism>
<dbReference type="PANTHER" id="PTHR37305:SF1">
    <property type="entry name" value="MEMBRANE PROTEIN"/>
    <property type="match status" value="1"/>
</dbReference>
<feature type="transmembrane region" description="Helical" evidence="1">
    <location>
        <begin position="188"/>
        <end position="210"/>
    </location>
</feature>
<dbReference type="GO" id="GO:0140359">
    <property type="term" value="F:ABC-type transporter activity"/>
    <property type="evidence" value="ECO:0007669"/>
    <property type="project" value="InterPro"/>
</dbReference>
<comment type="caution">
    <text evidence="2">The sequence shown here is derived from an EMBL/GenBank/DDBJ whole genome shotgun (WGS) entry which is preliminary data.</text>
</comment>
<reference evidence="2 3" key="1">
    <citation type="submission" date="2018-11" db="EMBL/GenBank/DDBJ databases">
        <title>The genome draft of YIM 96095.</title>
        <authorList>
            <person name="Tang S.-K."/>
            <person name="Chunyu W.-X."/>
            <person name="Feng Y.-Z."/>
        </authorList>
    </citation>
    <scope>NUCLEOTIDE SEQUENCE [LARGE SCALE GENOMIC DNA]</scope>
    <source>
        <strain evidence="2 3">YIM 96095</strain>
    </source>
</reference>
<evidence type="ECO:0000256" key="1">
    <source>
        <dbReference type="SAM" id="Phobius"/>
    </source>
</evidence>
<sequence length="265" mass="28003">MPRNVFGKYLRDNLRALLGWMVAVAAVTLLYSAFWPSMADSAEAMDEFMATFPSGVLEAMGWQDLTSAEGYLNSTVFALLMPILMVVAAIVIGTRAIAGDEEDGGLELVLAHPVGRVSVLVQRFAAVVVFIAALGFASFLTLAVFAPTLDIDIAVGYLLAATSMTTLVALCYGSLALAVGAVTGRRGLALTTGALFAVIGYVGNTFALQVSELEWLRFLSAFYYALDPNPLANGFDAGFTAILIAVPLALLVIAATTFTRRDVAV</sequence>
<keyword evidence="3" id="KW-1185">Reference proteome</keyword>
<evidence type="ECO:0000313" key="2">
    <source>
        <dbReference type="EMBL" id="RNL84789.1"/>
    </source>
</evidence>
<dbReference type="Proteomes" id="UP000269198">
    <property type="component" value="Unassembled WGS sequence"/>
</dbReference>
<feature type="transmembrane region" description="Helical" evidence="1">
    <location>
        <begin position="157"/>
        <end position="181"/>
    </location>
</feature>
<feature type="transmembrane region" description="Helical" evidence="1">
    <location>
        <begin position="70"/>
        <end position="92"/>
    </location>
</feature>
<evidence type="ECO:0000313" key="3">
    <source>
        <dbReference type="Proteomes" id="UP000269198"/>
    </source>
</evidence>
<accession>A0A3N0EAL4</accession>
<feature type="transmembrane region" description="Helical" evidence="1">
    <location>
        <begin position="237"/>
        <end position="258"/>
    </location>
</feature>
<name>A0A3N0EAL4_9ACTN</name>